<dbReference type="InterPro" id="IPR018170">
    <property type="entry name" value="Aldo/ket_reductase_CS"/>
</dbReference>
<evidence type="ECO:0000313" key="6">
    <source>
        <dbReference type="EMBL" id="PWN96349.1"/>
    </source>
</evidence>
<reference evidence="6 7" key="1">
    <citation type="journal article" date="2018" name="Mol. Biol. Evol.">
        <title>Broad Genomic Sampling Reveals a Smut Pathogenic Ancestry of the Fungal Clade Ustilaginomycotina.</title>
        <authorList>
            <person name="Kijpornyongpan T."/>
            <person name="Mondo S.J."/>
            <person name="Barry K."/>
            <person name="Sandor L."/>
            <person name="Lee J."/>
            <person name="Lipzen A."/>
            <person name="Pangilinan J."/>
            <person name="LaButti K."/>
            <person name="Hainaut M."/>
            <person name="Henrissat B."/>
            <person name="Grigoriev I.V."/>
            <person name="Spatafora J.W."/>
            <person name="Aime M.C."/>
        </authorList>
    </citation>
    <scope>NUCLEOTIDE SEQUENCE [LARGE SCALE GENOMIC DNA]</scope>
    <source>
        <strain evidence="6 7">MCA 4186</strain>
    </source>
</reference>
<accession>A0A316Z428</accession>
<dbReference type="PRINTS" id="PR00069">
    <property type="entry name" value="ALDKETRDTASE"/>
</dbReference>
<dbReference type="STRING" id="58919.A0A316Z428"/>
<evidence type="ECO:0000256" key="2">
    <source>
        <dbReference type="PIRSR" id="PIRSR000097-1"/>
    </source>
</evidence>
<dbReference type="OrthoDB" id="416253at2759"/>
<protein>
    <submittedName>
        <fullName evidence="6">Aldo/keto reductase</fullName>
    </submittedName>
</protein>
<evidence type="ECO:0000256" key="4">
    <source>
        <dbReference type="PIRSR" id="PIRSR000097-3"/>
    </source>
</evidence>
<dbReference type="PIRSF" id="PIRSF000097">
    <property type="entry name" value="AKR"/>
    <property type="match status" value="1"/>
</dbReference>
<dbReference type="PROSITE" id="PS00062">
    <property type="entry name" value="ALDOKETO_REDUCTASE_2"/>
    <property type="match status" value="1"/>
</dbReference>
<organism evidence="6 7">
    <name type="scientific">Tilletiopsis washingtonensis</name>
    <dbReference type="NCBI Taxonomy" id="58919"/>
    <lineage>
        <taxon>Eukaryota</taxon>
        <taxon>Fungi</taxon>
        <taxon>Dikarya</taxon>
        <taxon>Basidiomycota</taxon>
        <taxon>Ustilaginomycotina</taxon>
        <taxon>Exobasidiomycetes</taxon>
        <taxon>Entylomatales</taxon>
        <taxon>Entylomatales incertae sedis</taxon>
        <taxon>Tilletiopsis</taxon>
    </lineage>
</organism>
<dbReference type="GO" id="GO:0016616">
    <property type="term" value="F:oxidoreductase activity, acting on the CH-OH group of donors, NAD or NADP as acceptor"/>
    <property type="evidence" value="ECO:0007669"/>
    <property type="project" value="UniProtKB-ARBA"/>
</dbReference>
<evidence type="ECO:0000256" key="3">
    <source>
        <dbReference type="PIRSR" id="PIRSR000097-2"/>
    </source>
</evidence>
<dbReference type="FunFam" id="3.20.20.100:FF:000002">
    <property type="entry name" value="2,5-diketo-D-gluconic acid reductase A"/>
    <property type="match status" value="1"/>
</dbReference>
<dbReference type="SUPFAM" id="SSF51430">
    <property type="entry name" value="NAD(P)-linked oxidoreductase"/>
    <property type="match status" value="1"/>
</dbReference>
<gene>
    <name evidence="6" type="ORF">FA09DRAFT_310525</name>
</gene>
<dbReference type="RefSeq" id="XP_025596628.1">
    <property type="nucleotide sequence ID" value="XM_025740633.1"/>
</dbReference>
<dbReference type="PROSITE" id="PS00798">
    <property type="entry name" value="ALDOKETO_REDUCTASE_1"/>
    <property type="match status" value="1"/>
</dbReference>
<dbReference type="EMBL" id="KZ819299">
    <property type="protein sequence ID" value="PWN96349.1"/>
    <property type="molecule type" value="Genomic_DNA"/>
</dbReference>
<dbReference type="InterPro" id="IPR023210">
    <property type="entry name" value="NADP_OxRdtase_dom"/>
</dbReference>
<proteinExistence type="predicted"/>
<keyword evidence="7" id="KW-1185">Reference proteome</keyword>
<dbReference type="Proteomes" id="UP000245946">
    <property type="component" value="Unassembled WGS sequence"/>
</dbReference>
<feature type="binding site" evidence="3">
    <location>
        <position position="112"/>
    </location>
    <ligand>
        <name>substrate</name>
    </ligand>
</feature>
<dbReference type="InterPro" id="IPR036812">
    <property type="entry name" value="NAD(P)_OxRdtase_dom_sf"/>
</dbReference>
<dbReference type="Pfam" id="PF00248">
    <property type="entry name" value="Aldo_ket_red"/>
    <property type="match status" value="1"/>
</dbReference>
<feature type="domain" description="NADP-dependent oxidoreductase" evidence="5">
    <location>
        <begin position="17"/>
        <end position="294"/>
    </location>
</feature>
<name>A0A316Z428_9BASI</name>
<evidence type="ECO:0000259" key="5">
    <source>
        <dbReference type="Pfam" id="PF00248"/>
    </source>
</evidence>
<feature type="active site" description="Proton donor" evidence="2">
    <location>
        <position position="51"/>
    </location>
</feature>
<feature type="site" description="Lowers pKa of active site Tyr" evidence="4">
    <location>
        <position position="79"/>
    </location>
</feature>
<dbReference type="AlphaFoldDB" id="A0A316Z428"/>
<keyword evidence="1" id="KW-0560">Oxidoreductase</keyword>
<sequence>MSFGKTIKLNDGNVMPRIGLGTWLSEPGKVKAAVAHAVKTGYRHLDLAKIYKNQEEVGEGLKEVIPSVVKREELFLTSKLWNNAHKPHLVEKAYDATCKELGVEYLDLYLIHWPVPLESGDDIENLMPPAKDGSDFKELDLKTTLVDTWKAMIALQKTGKVKSIGVSNFTQAHLEGIISATGVVPAVNQIEGHPLLPQEDLVKYSQLKGIHITAYSPLGNASGYGKKSVDIAGSKQVQEVAKAHGVDAGQVLIAWGAHRGTSVIPKSVTPSRIESNFQEIELTDEEFEKVSSLIKDHGSYVRFNVPIGYPWDIDVFGEPEEKKANHRVNIGA</sequence>
<dbReference type="InterPro" id="IPR020471">
    <property type="entry name" value="AKR"/>
</dbReference>
<evidence type="ECO:0000256" key="1">
    <source>
        <dbReference type="ARBA" id="ARBA00023002"/>
    </source>
</evidence>
<dbReference type="GeneID" id="37268179"/>
<dbReference type="Gene3D" id="3.20.20.100">
    <property type="entry name" value="NADP-dependent oxidoreductase domain"/>
    <property type="match status" value="1"/>
</dbReference>
<evidence type="ECO:0000313" key="7">
    <source>
        <dbReference type="Proteomes" id="UP000245946"/>
    </source>
</evidence>
<dbReference type="PANTHER" id="PTHR11732">
    <property type="entry name" value="ALDO/KETO REDUCTASE"/>
    <property type="match status" value="1"/>
</dbReference>